<gene>
    <name evidence="5" type="ORF">ACFFJG_12430</name>
</gene>
<dbReference type="SUPFAM" id="SSF46689">
    <property type="entry name" value="Homeodomain-like"/>
    <property type="match status" value="1"/>
</dbReference>
<dbReference type="Proteomes" id="UP001589698">
    <property type="component" value="Unassembled WGS sequence"/>
</dbReference>
<evidence type="ECO:0000313" key="5">
    <source>
        <dbReference type="EMBL" id="MFC0223290.1"/>
    </source>
</evidence>
<dbReference type="InterPro" id="IPR009057">
    <property type="entry name" value="Homeodomain-like_sf"/>
</dbReference>
<dbReference type="PANTHER" id="PTHR46796">
    <property type="entry name" value="HTH-TYPE TRANSCRIPTIONAL ACTIVATOR RHAS-RELATED"/>
    <property type="match status" value="1"/>
</dbReference>
<keyword evidence="3" id="KW-0804">Transcription</keyword>
<dbReference type="PROSITE" id="PS00041">
    <property type="entry name" value="HTH_ARAC_FAMILY_1"/>
    <property type="match status" value="1"/>
</dbReference>
<dbReference type="Gene3D" id="1.10.10.60">
    <property type="entry name" value="Homeodomain-like"/>
    <property type="match status" value="1"/>
</dbReference>
<evidence type="ECO:0000256" key="3">
    <source>
        <dbReference type="ARBA" id="ARBA00023163"/>
    </source>
</evidence>
<protein>
    <submittedName>
        <fullName evidence="5">Helix-turn-helix domain-containing protein</fullName>
    </submittedName>
</protein>
<evidence type="ECO:0000313" key="6">
    <source>
        <dbReference type="Proteomes" id="UP001589698"/>
    </source>
</evidence>
<dbReference type="SMART" id="SM00342">
    <property type="entry name" value="HTH_ARAC"/>
    <property type="match status" value="1"/>
</dbReference>
<keyword evidence="2" id="KW-0238">DNA-binding</keyword>
<evidence type="ECO:0000259" key="4">
    <source>
        <dbReference type="PROSITE" id="PS01124"/>
    </source>
</evidence>
<dbReference type="Pfam" id="PF12833">
    <property type="entry name" value="HTH_18"/>
    <property type="match status" value="1"/>
</dbReference>
<reference evidence="5 6" key="1">
    <citation type="submission" date="2024-09" db="EMBL/GenBank/DDBJ databases">
        <authorList>
            <person name="Sun Q."/>
            <person name="Mori K."/>
        </authorList>
    </citation>
    <scope>NUCLEOTIDE SEQUENCE [LARGE SCALE GENOMIC DNA]</scope>
    <source>
        <strain evidence="5 6">CCM 8654</strain>
    </source>
</reference>
<proteinExistence type="predicted"/>
<dbReference type="PANTHER" id="PTHR46796:SF12">
    <property type="entry name" value="HTH-TYPE DNA-BINDING TRANSCRIPTIONAL ACTIVATOR EUTR"/>
    <property type="match status" value="1"/>
</dbReference>
<dbReference type="EMBL" id="JBHLXH010000001">
    <property type="protein sequence ID" value="MFC0223290.1"/>
    <property type="molecule type" value="Genomic_DNA"/>
</dbReference>
<accession>A0ABV6E2R8</accession>
<organism evidence="5 6">
    <name type="scientific">Nocardioides zeicaulis</name>
    <dbReference type="NCBI Taxonomy" id="1776857"/>
    <lineage>
        <taxon>Bacteria</taxon>
        <taxon>Bacillati</taxon>
        <taxon>Actinomycetota</taxon>
        <taxon>Actinomycetes</taxon>
        <taxon>Propionibacteriales</taxon>
        <taxon>Nocardioidaceae</taxon>
        <taxon>Nocardioides</taxon>
    </lineage>
</organism>
<keyword evidence="1" id="KW-0805">Transcription regulation</keyword>
<comment type="caution">
    <text evidence="5">The sequence shown here is derived from an EMBL/GenBank/DDBJ whole genome shotgun (WGS) entry which is preliminary data.</text>
</comment>
<dbReference type="PROSITE" id="PS01124">
    <property type="entry name" value="HTH_ARAC_FAMILY_2"/>
    <property type="match status" value="1"/>
</dbReference>
<feature type="domain" description="HTH araC/xylS-type" evidence="4">
    <location>
        <begin position="223"/>
        <end position="322"/>
    </location>
</feature>
<dbReference type="RefSeq" id="WP_378519044.1">
    <property type="nucleotide sequence ID" value="NZ_CBCSDI010000020.1"/>
</dbReference>
<keyword evidence="6" id="KW-1185">Reference proteome</keyword>
<dbReference type="InterPro" id="IPR018062">
    <property type="entry name" value="HTH_AraC-typ_CS"/>
</dbReference>
<evidence type="ECO:0000256" key="1">
    <source>
        <dbReference type="ARBA" id="ARBA00023015"/>
    </source>
</evidence>
<name>A0ABV6E2R8_9ACTN</name>
<evidence type="ECO:0000256" key="2">
    <source>
        <dbReference type="ARBA" id="ARBA00023125"/>
    </source>
</evidence>
<dbReference type="InterPro" id="IPR050204">
    <property type="entry name" value="AraC_XylS_family_regulators"/>
</dbReference>
<sequence>MQDPRASHRPTATFDFEGTGDAARHWLDQAYGSSLGLRGPMGQVRHRRTSTDGIDVDHLLVDAPLTFDAEPLPALVVVDVLHGGIEYTRSGATDQAVDGDTLLASGWGLPFRGSGQGYEVRNTSVSVEMLDAAIRDIDPDRTADDLAFERFVPHSPEAGARWRATLDEFRASAPVDDAPLLRGSASRLLTYTLLHTFPNNIVRGTESGDVGRDRRDASQSTVRRAQAFIEGRAADDLSVADIAAAAGVTPRSLQYAFQQHLGCTPLAYLRRVRLDLVHRSLRTGTVEAVSDAAVRMGFFNPGRFAAEYRKIYGENPRDTLRRATS</sequence>
<dbReference type="InterPro" id="IPR018060">
    <property type="entry name" value="HTH_AraC"/>
</dbReference>